<protein>
    <recommendedName>
        <fullName evidence="10">Major facilitator superfamily (MFS) profile domain-containing protein</fullName>
    </recommendedName>
</protein>
<evidence type="ECO:0000313" key="8">
    <source>
        <dbReference type="EMBL" id="OMJ79787.1"/>
    </source>
</evidence>
<dbReference type="InterPro" id="IPR039309">
    <property type="entry name" value="BT1"/>
</dbReference>
<dbReference type="PANTHER" id="PTHR31585">
    <property type="entry name" value="FOLATE-BIOPTERIN TRANSPORTER 1, CHLOROPLASTIC"/>
    <property type="match status" value="1"/>
</dbReference>
<feature type="transmembrane region" description="Helical" evidence="7">
    <location>
        <begin position="175"/>
        <end position="193"/>
    </location>
</feature>
<feature type="transmembrane region" description="Helical" evidence="7">
    <location>
        <begin position="46"/>
        <end position="66"/>
    </location>
</feature>
<dbReference type="InterPro" id="IPR004324">
    <property type="entry name" value="FBT"/>
</dbReference>
<name>A0A1R2BSZ4_9CILI</name>
<dbReference type="InterPro" id="IPR036259">
    <property type="entry name" value="MFS_trans_sf"/>
</dbReference>
<dbReference type="OrthoDB" id="754047at2759"/>
<feature type="transmembrane region" description="Helical" evidence="7">
    <location>
        <begin position="256"/>
        <end position="273"/>
    </location>
</feature>
<evidence type="ECO:0000256" key="4">
    <source>
        <dbReference type="ARBA" id="ARBA00022692"/>
    </source>
</evidence>
<evidence type="ECO:0000256" key="3">
    <source>
        <dbReference type="ARBA" id="ARBA00022448"/>
    </source>
</evidence>
<keyword evidence="6 7" id="KW-0472">Membrane</keyword>
<dbReference type="EMBL" id="MPUH01000454">
    <property type="protein sequence ID" value="OMJ79787.1"/>
    <property type="molecule type" value="Genomic_DNA"/>
</dbReference>
<dbReference type="Proteomes" id="UP000187209">
    <property type="component" value="Unassembled WGS sequence"/>
</dbReference>
<sequence length="425" mass="47798">MEKQEAFSINSVVISLIALSQGFLSLSDLSLNYLYKDDFSLSPAKVSMLASLTNIPWIIKPLWGFISDCYPILGKRRSPYLVIFGILGCMCWISMGTFVDSTTSCLLIMMLIQISVCFCNVIAEALVVEESQKTKHDQKQASKFVTLFFGVRSLGTVLTAYTGGLLLEIIDKRSVFLITACFPLFLLFSAYALEEPKFDESPKIQEQLLQIYNFISRKDIYIPVLFILLFTATPSCGDAMFFYYTNHLKFEPEFMGRMKMTFGVGSIIAMTIYNKFLQEIEFKVIMITTTVICAMISMSQLLLVTRLNSAIGIPDELFAVFCTFIVQFTAELNMLPLLVLCCRICPKNIEGCLYALLMSTMNLGSMFSSQTGGLLMLALGITQTNFKYLWALILITSLIMIAPLPMLALIPDFYKSEDKKGYELV</sequence>
<evidence type="ECO:0000256" key="6">
    <source>
        <dbReference type="ARBA" id="ARBA00023136"/>
    </source>
</evidence>
<feature type="transmembrane region" description="Helical" evidence="7">
    <location>
        <begin position="220"/>
        <end position="244"/>
    </location>
</feature>
<dbReference type="CDD" id="cd17484">
    <property type="entry name" value="MFS_FBT"/>
    <property type="match status" value="1"/>
</dbReference>
<proteinExistence type="inferred from homology"/>
<feature type="transmembrane region" description="Helical" evidence="7">
    <location>
        <begin position="353"/>
        <end position="382"/>
    </location>
</feature>
<comment type="similarity">
    <text evidence="2">Belongs to the major facilitator superfamily. Folate-biopterin transporter (TC 2.A.71) family.</text>
</comment>
<accession>A0A1R2BSZ4</accession>
<feature type="transmembrane region" description="Helical" evidence="7">
    <location>
        <begin position="388"/>
        <end position="410"/>
    </location>
</feature>
<comment type="caution">
    <text evidence="8">The sequence shown here is derived from an EMBL/GenBank/DDBJ whole genome shotgun (WGS) entry which is preliminary data.</text>
</comment>
<dbReference type="NCBIfam" id="TIGR00788">
    <property type="entry name" value="fbt"/>
    <property type="match status" value="1"/>
</dbReference>
<comment type="subcellular location">
    <subcellularLocation>
        <location evidence="1">Membrane</location>
        <topology evidence="1">Multi-pass membrane protein</topology>
    </subcellularLocation>
</comment>
<feature type="transmembrane region" description="Helical" evidence="7">
    <location>
        <begin position="144"/>
        <end position="163"/>
    </location>
</feature>
<dbReference type="SUPFAM" id="SSF103473">
    <property type="entry name" value="MFS general substrate transporter"/>
    <property type="match status" value="1"/>
</dbReference>
<feature type="transmembrane region" description="Helical" evidence="7">
    <location>
        <begin position="317"/>
        <end position="341"/>
    </location>
</feature>
<keyword evidence="9" id="KW-1185">Reference proteome</keyword>
<dbReference type="AlphaFoldDB" id="A0A1R2BSZ4"/>
<reference evidence="8 9" key="1">
    <citation type="submission" date="2016-11" db="EMBL/GenBank/DDBJ databases">
        <title>The macronuclear genome of Stentor coeruleus: a giant cell with tiny introns.</title>
        <authorList>
            <person name="Slabodnick M."/>
            <person name="Ruby J.G."/>
            <person name="Reiff S.B."/>
            <person name="Swart E.C."/>
            <person name="Gosai S."/>
            <person name="Prabakaran S."/>
            <person name="Witkowska E."/>
            <person name="Larue G.E."/>
            <person name="Fisher S."/>
            <person name="Freeman R.M."/>
            <person name="Gunawardena J."/>
            <person name="Chu W."/>
            <person name="Stover N.A."/>
            <person name="Gregory B.D."/>
            <person name="Nowacki M."/>
            <person name="Derisi J."/>
            <person name="Roy S.W."/>
            <person name="Marshall W.F."/>
            <person name="Sood P."/>
        </authorList>
    </citation>
    <scope>NUCLEOTIDE SEQUENCE [LARGE SCALE GENOMIC DNA]</scope>
    <source>
        <strain evidence="8">WM001</strain>
    </source>
</reference>
<gene>
    <name evidence="8" type="ORF">SteCoe_20138</name>
</gene>
<evidence type="ECO:0000256" key="2">
    <source>
        <dbReference type="ARBA" id="ARBA00007015"/>
    </source>
</evidence>
<keyword evidence="5 7" id="KW-1133">Transmembrane helix</keyword>
<evidence type="ECO:0000256" key="1">
    <source>
        <dbReference type="ARBA" id="ARBA00004141"/>
    </source>
</evidence>
<feature type="transmembrane region" description="Helical" evidence="7">
    <location>
        <begin position="7"/>
        <end position="26"/>
    </location>
</feature>
<dbReference type="Pfam" id="PF03092">
    <property type="entry name" value="BT1"/>
    <property type="match status" value="1"/>
</dbReference>
<feature type="transmembrane region" description="Helical" evidence="7">
    <location>
        <begin position="101"/>
        <end position="123"/>
    </location>
</feature>
<keyword evidence="4 7" id="KW-0812">Transmembrane</keyword>
<evidence type="ECO:0000256" key="5">
    <source>
        <dbReference type="ARBA" id="ARBA00022989"/>
    </source>
</evidence>
<evidence type="ECO:0000256" key="7">
    <source>
        <dbReference type="SAM" id="Phobius"/>
    </source>
</evidence>
<evidence type="ECO:0000313" key="9">
    <source>
        <dbReference type="Proteomes" id="UP000187209"/>
    </source>
</evidence>
<keyword evidence="3" id="KW-0813">Transport</keyword>
<dbReference type="GO" id="GO:0016020">
    <property type="term" value="C:membrane"/>
    <property type="evidence" value="ECO:0007669"/>
    <property type="project" value="UniProtKB-SubCell"/>
</dbReference>
<dbReference type="PANTHER" id="PTHR31585:SF0">
    <property type="entry name" value="FOLATE-BIOPTERIN TRANSPORTER 1, CHLOROPLASTIC"/>
    <property type="match status" value="1"/>
</dbReference>
<dbReference type="Gene3D" id="1.20.1250.20">
    <property type="entry name" value="MFS general substrate transporter like domains"/>
    <property type="match status" value="1"/>
</dbReference>
<feature type="transmembrane region" description="Helical" evidence="7">
    <location>
        <begin position="78"/>
        <end position="95"/>
    </location>
</feature>
<evidence type="ECO:0008006" key="10">
    <source>
        <dbReference type="Google" id="ProtNLM"/>
    </source>
</evidence>
<organism evidence="8 9">
    <name type="scientific">Stentor coeruleus</name>
    <dbReference type="NCBI Taxonomy" id="5963"/>
    <lineage>
        <taxon>Eukaryota</taxon>
        <taxon>Sar</taxon>
        <taxon>Alveolata</taxon>
        <taxon>Ciliophora</taxon>
        <taxon>Postciliodesmatophora</taxon>
        <taxon>Heterotrichea</taxon>
        <taxon>Heterotrichida</taxon>
        <taxon>Stentoridae</taxon>
        <taxon>Stentor</taxon>
    </lineage>
</organism>
<feature type="transmembrane region" description="Helical" evidence="7">
    <location>
        <begin position="285"/>
        <end position="305"/>
    </location>
</feature>